<organism evidence="1 2">
    <name type="scientific">Deinococcus daejeonensis</name>
    <dbReference type="NCBI Taxonomy" id="1007098"/>
    <lineage>
        <taxon>Bacteria</taxon>
        <taxon>Thermotogati</taxon>
        <taxon>Deinococcota</taxon>
        <taxon>Deinococci</taxon>
        <taxon>Deinococcales</taxon>
        <taxon>Deinococcaceae</taxon>
        <taxon>Deinococcus</taxon>
    </lineage>
</organism>
<dbReference type="EMBL" id="BMOR01000033">
    <property type="protein sequence ID" value="GGN46670.1"/>
    <property type="molecule type" value="Genomic_DNA"/>
</dbReference>
<dbReference type="Proteomes" id="UP000645517">
    <property type="component" value="Unassembled WGS sequence"/>
</dbReference>
<proteinExistence type="predicted"/>
<evidence type="ECO:0000313" key="2">
    <source>
        <dbReference type="Proteomes" id="UP000645517"/>
    </source>
</evidence>
<accession>A0ABQ2JFU3</accession>
<gene>
    <name evidence="1" type="ORF">GCM10010842_37410</name>
</gene>
<protein>
    <submittedName>
        <fullName evidence="1">Uncharacterized protein</fullName>
    </submittedName>
</protein>
<sequence>MDRDAQPGHADIRVLQPQDTAIEYRGAALIDPRELTTGAWVVPARVSCPYTGRVRSLPFLFTLLAGTAGAINLSELDSNGTCYFDAVVVNDRRTLTDSLQLGRASQYPTLSGDFIWDATNRWIKSHRRDDSRLNDRTSSRKPIFTTLHARRPCAFFGQSNVIPTSTHHV</sequence>
<name>A0ABQ2JFU3_9DEIO</name>
<reference evidence="2" key="1">
    <citation type="journal article" date="2019" name="Int. J. Syst. Evol. Microbiol.">
        <title>The Global Catalogue of Microorganisms (GCM) 10K type strain sequencing project: providing services to taxonomists for standard genome sequencing and annotation.</title>
        <authorList>
            <consortium name="The Broad Institute Genomics Platform"/>
            <consortium name="The Broad Institute Genome Sequencing Center for Infectious Disease"/>
            <person name="Wu L."/>
            <person name="Ma J."/>
        </authorList>
    </citation>
    <scope>NUCLEOTIDE SEQUENCE [LARGE SCALE GENOMIC DNA]</scope>
    <source>
        <strain evidence="2">JCM 16918</strain>
    </source>
</reference>
<comment type="caution">
    <text evidence="1">The sequence shown here is derived from an EMBL/GenBank/DDBJ whole genome shotgun (WGS) entry which is preliminary data.</text>
</comment>
<keyword evidence="2" id="KW-1185">Reference proteome</keyword>
<evidence type="ECO:0000313" key="1">
    <source>
        <dbReference type="EMBL" id="GGN46670.1"/>
    </source>
</evidence>